<reference evidence="8 9" key="1">
    <citation type="submission" date="2020-04" db="EMBL/GenBank/DDBJ databases">
        <title>Perkinsus olseni comparative genomics.</title>
        <authorList>
            <person name="Bogema D.R."/>
        </authorList>
    </citation>
    <scope>NUCLEOTIDE SEQUENCE [LARGE SCALE GENOMIC DNA]</scope>
    <source>
        <strain evidence="8 9">ATCC PRA-207</strain>
    </source>
</reference>
<dbReference type="SMART" id="SM00388">
    <property type="entry name" value="HisKA"/>
    <property type="match status" value="2"/>
</dbReference>
<dbReference type="Gene3D" id="2.40.50.140">
    <property type="entry name" value="Nucleic acid-binding proteins"/>
    <property type="match status" value="1"/>
</dbReference>
<evidence type="ECO:0000313" key="8">
    <source>
        <dbReference type="EMBL" id="KAF4756928.1"/>
    </source>
</evidence>
<dbReference type="InterPro" id="IPR012340">
    <property type="entry name" value="NA-bd_OB-fold"/>
</dbReference>
<dbReference type="InterPro" id="IPR036097">
    <property type="entry name" value="HisK_dim/P_sf"/>
</dbReference>
<dbReference type="EC" id="2.7.13.3" evidence="2"/>
<dbReference type="InterPro" id="IPR003661">
    <property type="entry name" value="HisK_dim/P_dom"/>
</dbReference>
<sequence>MSGDPHADLITERGDVWLGREDCGQLVHDLKTPFNGVVGLTEAMKVMVRDEGKKRLLSMINRAGTRLAEYVERTLEIDELSRGTMFMQQQDVDIGLSILEAVELMRYAEDKNGVPVRKSTVELVHDCPAEWSEGEGPVVEGDDMKISRIMYHIIDNALRYTESGTVTVSGKTDADFVTVTVSDTGIGIDPARHDEIFIPFRRLAYPHDGCLGLGLSVVLETLHLISGSMAVHSPGRGQGTTVTVRIPIKMNSSAPLQTFDRGPEGFGLYLDMTQPRPSQRLLMKRTVGLLAHELRIPFLGVIGCSDYLVRTEEKKPLQKQLGMINRCGVRLVDVIDVVRDAALILELPAGLVVKSVQIPMLVENIHKQLDVAKDKRNQPMKKREVNFFNECPASLPDIQGEELKLAKIIEHVAENALKFTNKGHVRIDAKATKGMVTLIVEDTGIGIPDEDQERVFQPFVRLEPHNYYGLGLGLTVVYEIVKLAGGSIEIESAKDKGTTFRIRLPTESPKTVYLDHLDAVFVEASKRSAADATSADGRPRESPADPLLPTAVAAASPPATTPGESSPQAPTRSNSRSVGFLDVPERHAESSRGDSTTGLEAEPLNAPPAAAEEEGQTQQALGSREVERLKSELGRQQQANTETAAALQVDWQQRCEALVKDNLQLRREMVEERERSAGEIRELSSELGSVKKESQELQDAIGRQEKNVKRLEEERAAAVAGEEKANRQFAAEKKLREEDREKASGHPAHTAEMSKVQSRLEVANEELVACRRELKESRAEVETLKGSDSTEVNGLVASLQARLDRANETIEELREEIDESARKRAALSRELSRLRNGRSEDAVVEQKESDSHAFLHAVEQLKDVASFMQQEIEQHVSRRGVETSEALRCLREENEKLRTELRMVRASGEESQHPKDCQEGGDFEELKRQNEHLRAELGHRSARILRLQQEARRLRSHIAQLSLGLQEKEDEAEDHSLRLHACRVVVLYLMLGLLAGLSLDGPLVHRRRFDGGDILAKLKIDTLMAGKKLVQLRDLKFEVRAKVEQDRVFIGMVYKVGSTRTGTLGKGRLARTAQYSDAWVTDFHPYSPTYVRLRVTDSAAAIKLERGDVWYFLNPELTPEDDKVVISPVALTVGTREKMLKVGTASGVGDCEAVVGTKTKQGCIYPVNSELDRSGLCQIHLEELRSKSMNSRTMTGGRLPVAFPGNRLSTDIKMSDALLKPSEDALKSKKVEEAAERQGQVKSLSLRLSRQRVTSGECARTNDGYINAVIKNFNPEQTATSVVPLLGRGLGEASTIDFVVKENEQRQPRDSGPLSSRSPTGRAIPIIPKMATSTDNDDNIKFSDDITRIKTKLEGSATDEIHTVAMLKEISQLIDDGLPADIIRKSGIYTAIESLADSTSSRDIVRPVAETVSKKLEERCKADLQTKRARRNIDVASKISSSGFSLTDLMDRCVRGNRMMPQSSLATGKRKREDEAEKSHGGRNTKKQPSSKVKVAKKPTAPPMSEEERARLREMKSILKR</sequence>
<dbReference type="InterPro" id="IPR003594">
    <property type="entry name" value="HATPase_dom"/>
</dbReference>
<evidence type="ECO:0000256" key="6">
    <source>
        <dbReference type="SAM" id="MobiDB-lite"/>
    </source>
</evidence>
<feature type="compositionally biased region" description="Basic and acidic residues" evidence="6">
    <location>
        <begin position="1471"/>
        <end position="1480"/>
    </location>
</feature>
<dbReference type="GO" id="GO:0000155">
    <property type="term" value="F:phosphorelay sensor kinase activity"/>
    <property type="evidence" value="ECO:0007669"/>
    <property type="project" value="InterPro"/>
</dbReference>
<organism evidence="8 9">
    <name type="scientific">Perkinsus olseni</name>
    <name type="common">Perkinsus atlanticus</name>
    <dbReference type="NCBI Taxonomy" id="32597"/>
    <lineage>
        <taxon>Eukaryota</taxon>
        <taxon>Sar</taxon>
        <taxon>Alveolata</taxon>
        <taxon>Perkinsozoa</taxon>
        <taxon>Perkinsea</taxon>
        <taxon>Perkinsida</taxon>
        <taxon>Perkinsidae</taxon>
        <taxon>Perkinsus</taxon>
    </lineage>
</organism>
<evidence type="ECO:0000256" key="4">
    <source>
        <dbReference type="ARBA" id="ARBA00022679"/>
    </source>
</evidence>
<feature type="domain" description="Histidine kinase" evidence="7">
    <location>
        <begin position="289"/>
        <end position="508"/>
    </location>
</feature>
<dbReference type="InterPro" id="IPR004358">
    <property type="entry name" value="Sig_transdc_His_kin-like_C"/>
</dbReference>
<name>A0A7J6UIQ9_PEROL</name>
<dbReference type="PROSITE" id="PS50109">
    <property type="entry name" value="HIS_KIN"/>
    <property type="match status" value="2"/>
</dbReference>
<evidence type="ECO:0000256" key="2">
    <source>
        <dbReference type="ARBA" id="ARBA00012438"/>
    </source>
</evidence>
<feature type="region of interest" description="Disordered" evidence="6">
    <location>
        <begin position="1303"/>
        <end position="1322"/>
    </location>
</feature>
<feature type="region of interest" description="Disordered" evidence="6">
    <location>
        <begin position="673"/>
        <end position="695"/>
    </location>
</feature>
<dbReference type="Proteomes" id="UP000553632">
    <property type="component" value="Unassembled WGS sequence"/>
</dbReference>
<dbReference type="GO" id="GO:0005886">
    <property type="term" value="C:plasma membrane"/>
    <property type="evidence" value="ECO:0007669"/>
    <property type="project" value="TreeGrafter"/>
</dbReference>
<dbReference type="EMBL" id="JABANO010003278">
    <property type="protein sequence ID" value="KAF4756928.1"/>
    <property type="molecule type" value="Genomic_DNA"/>
</dbReference>
<dbReference type="GO" id="GO:0009927">
    <property type="term" value="F:histidine phosphotransfer kinase activity"/>
    <property type="evidence" value="ECO:0007669"/>
    <property type="project" value="TreeGrafter"/>
</dbReference>
<proteinExistence type="predicted"/>
<feature type="compositionally biased region" description="Low complexity" evidence="6">
    <location>
        <begin position="549"/>
        <end position="567"/>
    </location>
</feature>
<dbReference type="SUPFAM" id="SSF55874">
    <property type="entry name" value="ATPase domain of HSP90 chaperone/DNA topoisomerase II/histidine kinase"/>
    <property type="match status" value="2"/>
</dbReference>
<comment type="catalytic activity">
    <reaction evidence="1">
        <text>ATP + protein L-histidine = ADP + protein N-phospho-L-histidine.</text>
        <dbReference type="EC" id="2.7.13.3"/>
    </reaction>
</comment>
<dbReference type="CDD" id="cd00082">
    <property type="entry name" value="HisKA"/>
    <property type="match status" value="1"/>
</dbReference>
<dbReference type="PANTHER" id="PTHR43047:SF66">
    <property type="entry name" value="HISKA"/>
    <property type="match status" value="1"/>
</dbReference>
<keyword evidence="5" id="KW-0418">Kinase</keyword>
<keyword evidence="9" id="KW-1185">Reference proteome</keyword>
<feature type="compositionally biased region" description="Basic and acidic residues" evidence="6">
    <location>
        <begin position="722"/>
        <end position="744"/>
    </location>
</feature>
<dbReference type="InterPro" id="IPR005467">
    <property type="entry name" value="His_kinase_dom"/>
</dbReference>
<evidence type="ECO:0000313" key="9">
    <source>
        <dbReference type="Proteomes" id="UP000553632"/>
    </source>
</evidence>
<keyword evidence="3" id="KW-0597">Phosphoprotein</keyword>
<feature type="region of interest" description="Disordered" evidence="6">
    <location>
        <begin position="722"/>
        <end position="758"/>
    </location>
</feature>
<dbReference type="PANTHER" id="PTHR43047">
    <property type="entry name" value="TWO-COMPONENT HISTIDINE PROTEIN KINASE"/>
    <property type="match status" value="1"/>
</dbReference>
<evidence type="ECO:0000256" key="5">
    <source>
        <dbReference type="ARBA" id="ARBA00022777"/>
    </source>
</evidence>
<protein>
    <recommendedName>
        <fullName evidence="2">histidine kinase</fullName>
        <ecNumber evidence="2">2.7.13.3</ecNumber>
    </recommendedName>
</protein>
<evidence type="ECO:0000256" key="1">
    <source>
        <dbReference type="ARBA" id="ARBA00000085"/>
    </source>
</evidence>
<dbReference type="PRINTS" id="PR00344">
    <property type="entry name" value="BCTRLSENSOR"/>
</dbReference>
<comment type="caution">
    <text evidence="8">The sequence shown here is derived from an EMBL/GenBank/DDBJ whole genome shotgun (WGS) entry which is preliminary data.</text>
</comment>
<evidence type="ECO:0000256" key="3">
    <source>
        <dbReference type="ARBA" id="ARBA00022553"/>
    </source>
</evidence>
<dbReference type="Pfam" id="PF02518">
    <property type="entry name" value="HATPase_c"/>
    <property type="match status" value="2"/>
</dbReference>
<dbReference type="Gene3D" id="3.30.565.10">
    <property type="entry name" value="Histidine kinase-like ATPase, C-terminal domain"/>
    <property type="match status" value="2"/>
</dbReference>
<feature type="domain" description="Histidine kinase" evidence="7">
    <location>
        <begin position="25"/>
        <end position="250"/>
    </location>
</feature>
<gene>
    <name evidence="8" type="ORF">FOZ63_027399</name>
</gene>
<dbReference type="Gene3D" id="1.10.287.130">
    <property type="match status" value="1"/>
</dbReference>
<keyword evidence="4" id="KW-0808">Transferase</keyword>
<dbReference type="SUPFAM" id="SSF47384">
    <property type="entry name" value="Homodimeric domain of signal transducing histidine kinase"/>
    <property type="match status" value="1"/>
</dbReference>
<feature type="region of interest" description="Disordered" evidence="6">
    <location>
        <begin position="528"/>
        <end position="603"/>
    </location>
</feature>
<feature type="compositionally biased region" description="Basic and acidic residues" evidence="6">
    <location>
        <begin position="583"/>
        <end position="592"/>
    </location>
</feature>
<feature type="region of interest" description="Disordered" evidence="6">
    <location>
        <begin position="1459"/>
        <end position="1521"/>
    </location>
</feature>
<feature type="compositionally biased region" description="Polar residues" evidence="6">
    <location>
        <begin position="568"/>
        <end position="577"/>
    </location>
</feature>
<evidence type="ECO:0000259" key="7">
    <source>
        <dbReference type="PROSITE" id="PS50109"/>
    </source>
</evidence>
<accession>A0A7J6UIQ9</accession>
<dbReference type="SMART" id="SM00387">
    <property type="entry name" value="HATPase_c"/>
    <property type="match status" value="2"/>
</dbReference>
<feature type="compositionally biased region" description="Basic and acidic residues" evidence="6">
    <location>
        <begin position="1506"/>
        <end position="1521"/>
    </location>
</feature>
<dbReference type="InterPro" id="IPR036890">
    <property type="entry name" value="HATPase_C_sf"/>
</dbReference>